<feature type="domain" description="Reverse transcriptase Ty1/copia-type" evidence="1">
    <location>
        <begin position="5"/>
        <end position="81"/>
    </location>
</feature>
<dbReference type="Pfam" id="PF07727">
    <property type="entry name" value="RVT_2"/>
    <property type="match status" value="1"/>
</dbReference>
<dbReference type="Proteomes" id="UP001497516">
    <property type="component" value="Chromosome 6"/>
</dbReference>
<keyword evidence="3" id="KW-1185">Reference proteome</keyword>
<gene>
    <name evidence="2" type="ORF">LTRI10_LOCUS35326</name>
</gene>
<dbReference type="EMBL" id="OZ034819">
    <property type="protein sequence ID" value="CAL1394854.1"/>
    <property type="molecule type" value="Genomic_DNA"/>
</dbReference>
<sequence>MYFLVYVDDLLLTGNDATTLTAFQLALADKFSLKELCDVNYFLGIEVIPTDTGYVLSQHKYMTDVLTRFHMLDATPISTPLASSTTLSLSGPLLLMRPVTARP</sequence>
<dbReference type="InterPro" id="IPR013103">
    <property type="entry name" value="RVT_2"/>
</dbReference>
<protein>
    <recommendedName>
        <fullName evidence="1">Reverse transcriptase Ty1/copia-type domain-containing protein</fullName>
    </recommendedName>
</protein>
<proteinExistence type="predicted"/>
<dbReference type="AlphaFoldDB" id="A0AAV2FA12"/>
<name>A0AAV2FA12_9ROSI</name>
<accession>A0AAV2FA12</accession>
<evidence type="ECO:0000259" key="1">
    <source>
        <dbReference type="Pfam" id="PF07727"/>
    </source>
</evidence>
<evidence type="ECO:0000313" key="3">
    <source>
        <dbReference type="Proteomes" id="UP001497516"/>
    </source>
</evidence>
<reference evidence="2 3" key="1">
    <citation type="submission" date="2024-04" db="EMBL/GenBank/DDBJ databases">
        <authorList>
            <person name="Fracassetti M."/>
        </authorList>
    </citation>
    <scope>NUCLEOTIDE SEQUENCE [LARGE SCALE GENOMIC DNA]</scope>
</reference>
<organism evidence="2 3">
    <name type="scientific">Linum trigynum</name>
    <dbReference type="NCBI Taxonomy" id="586398"/>
    <lineage>
        <taxon>Eukaryota</taxon>
        <taxon>Viridiplantae</taxon>
        <taxon>Streptophyta</taxon>
        <taxon>Embryophyta</taxon>
        <taxon>Tracheophyta</taxon>
        <taxon>Spermatophyta</taxon>
        <taxon>Magnoliopsida</taxon>
        <taxon>eudicotyledons</taxon>
        <taxon>Gunneridae</taxon>
        <taxon>Pentapetalae</taxon>
        <taxon>rosids</taxon>
        <taxon>fabids</taxon>
        <taxon>Malpighiales</taxon>
        <taxon>Linaceae</taxon>
        <taxon>Linum</taxon>
    </lineage>
</organism>
<evidence type="ECO:0000313" key="2">
    <source>
        <dbReference type="EMBL" id="CAL1394854.1"/>
    </source>
</evidence>